<sequence>MIEIQNYWRELNNLRAIAGAENEGALRSAFQNLLRDLGEQQQLILYAEYPFKAPNGANLRADGVLMDRLRLCMAGGKRKMKKMI</sequence>
<dbReference type="Proteomes" id="UP000239936">
    <property type="component" value="Unassembled WGS sequence"/>
</dbReference>
<dbReference type="AlphaFoldDB" id="A0A2S7XVF2"/>
<proteinExistence type="predicted"/>
<evidence type="ECO:0000313" key="2">
    <source>
        <dbReference type="Proteomes" id="UP000239936"/>
    </source>
</evidence>
<gene>
    <name evidence="1" type="ORF">CXB77_00125</name>
</gene>
<reference evidence="1 2" key="1">
    <citation type="submission" date="2018-01" db="EMBL/GenBank/DDBJ databases">
        <title>The complete genome sequence of Chromatium okenii LaCa, a purple sulfur bacterium with a turbulent life.</title>
        <authorList>
            <person name="Luedin S.M."/>
            <person name="Liechti N."/>
            <person name="Storelli N."/>
            <person name="Danza F."/>
            <person name="Wittwer M."/>
            <person name="Pothier J.F."/>
            <person name="Tonolla M.A."/>
        </authorList>
    </citation>
    <scope>NUCLEOTIDE SEQUENCE [LARGE SCALE GENOMIC DNA]</scope>
    <source>
        <strain evidence="1 2">LaCa</strain>
    </source>
</reference>
<dbReference type="RefSeq" id="WP_105072323.1">
    <property type="nucleotide sequence ID" value="NZ_PPGH01000002.1"/>
</dbReference>
<organism evidence="1 2">
    <name type="scientific">Chromatium okenii</name>
    <dbReference type="NCBI Taxonomy" id="61644"/>
    <lineage>
        <taxon>Bacteria</taxon>
        <taxon>Pseudomonadati</taxon>
        <taxon>Pseudomonadota</taxon>
        <taxon>Gammaproteobacteria</taxon>
        <taxon>Chromatiales</taxon>
        <taxon>Chromatiaceae</taxon>
        <taxon>Chromatium</taxon>
    </lineage>
</organism>
<name>A0A2S7XVF2_9GAMM</name>
<keyword evidence="2" id="KW-1185">Reference proteome</keyword>
<accession>A0A2S7XVF2</accession>
<evidence type="ECO:0000313" key="1">
    <source>
        <dbReference type="EMBL" id="PQJ97694.1"/>
    </source>
</evidence>
<protein>
    <submittedName>
        <fullName evidence="1">Uncharacterized protein</fullName>
    </submittedName>
</protein>
<comment type="caution">
    <text evidence="1">The sequence shown here is derived from an EMBL/GenBank/DDBJ whole genome shotgun (WGS) entry which is preliminary data.</text>
</comment>
<dbReference type="EMBL" id="PPGH01000002">
    <property type="protein sequence ID" value="PQJ97694.1"/>
    <property type="molecule type" value="Genomic_DNA"/>
</dbReference>